<accession>A0A5B3GLH3</accession>
<dbReference type="InterPro" id="IPR025935">
    <property type="entry name" value="AbiH"/>
</dbReference>
<dbReference type="Pfam" id="PF14253">
    <property type="entry name" value="AbiH"/>
    <property type="match status" value="1"/>
</dbReference>
<dbReference type="AlphaFoldDB" id="A0A5B3GLH3"/>
<name>A0A5B3GLH3_9BACT</name>
<reference evidence="1 2" key="1">
    <citation type="journal article" date="2019" name="Nat. Med.">
        <title>A library of human gut bacterial isolates paired with longitudinal multiomics data enables mechanistic microbiome research.</title>
        <authorList>
            <person name="Poyet M."/>
            <person name="Groussin M."/>
            <person name="Gibbons S.M."/>
            <person name="Avila-Pacheco J."/>
            <person name="Jiang X."/>
            <person name="Kearney S.M."/>
            <person name="Perrotta A.R."/>
            <person name="Berdy B."/>
            <person name="Zhao S."/>
            <person name="Lieberman T.D."/>
            <person name="Swanson P.K."/>
            <person name="Smith M."/>
            <person name="Roesemann S."/>
            <person name="Alexander J.E."/>
            <person name="Rich S.A."/>
            <person name="Livny J."/>
            <person name="Vlamakis H."/>
            <person name="Clish C."/>
            <person name="Bullock K."/>
            <person name="Deik A."/>
            <person name="Scott J."/>
            <person name="Pierce K.A."/>
            <person name="Xavier R.J."/>
            <person name="Alm E.J."/>
        </authorList>
    </citation>
    <scope>NUCLEOTIDE SEQUENCE [LARGE SCALE GENOMIC DNA]</scope>
    <source>
        <strain evidence="1 2">BIOML-A266</strain>
    </source>
</reference>
<organism evidence="1 2">
    <name type="scientific">Alistipes onderdonkii</name>
    <dbReference type="NCBI Taxonomy" id="328813"/>
    <lineage>
        <taxon>Bacteria</taxon>
        <taxon>Pseudomonadati</taxon>
        <taxon>Bacteroidota</taxon>
        <taxon>Bacteroidia</taxon>
        <taxon>Bacteroidales</taxon>
        <taxon>Rikenellaceae</taxon>
        <taxon>Alistipes</taxon>
    </lineage>
</organism>
<evidence type="ECO:0008006" key="3">
    <source>
        <dbReference type="Google" id="ProtNLM"/>
    </source>
</evidence>
<evidence type="ECO:0000313" key="2">
    <source>
        <dbReference type="Proteomes" id="UP000322940"/>
    </source>
</evidence>
<dbReference type="EMBL" id="VVXH01000031">
    <property type="protein sequence ID" value="KAA2374538.1"/>
    <property type="molecule type" value="Genomic_DNA"/>
</dbReference>
<sequence>MMNRIILIGNGFDLAHGLPTSYADFIRGYNITLKLGLLEGEYERYDGLCSVNISDPEDRKTLEQFRWMLQDNTFRFIRNLGEITPAEQYDHFVSDHLIYESKFFETINKAVESKKWVDIEGEYYSLLKKVFKDKSCKYGDPIQLNEELELIKGALTGYLKSVQKHYIKSELRNPDIEQIIHEPFNFRDVAVSAQKQFLEYIVNKWAEKNRIESTGEETKADESFAAIASNLVTNWENEGLKSKFIEEIKNGNGAVCDEFAYPERTLLLNFNYTKTADLYLPANSDIPVNHIHGELDNEQNPVIFGYGDELDEDYKTISNLNDNSYLTNIKSIRYLETDNYRQLLQFIDTGPYQIYIMGHSCGNSDRTLLNTLFEHKNCVSIKPYYYEWTDEEGGHSDNYIEIIQNISRNFNSMQLMRDRIVNKLYCRPLPQKPKVAAIE</sequence>
<dbReference type="OrthoDB" id="5903604at2"/>
<dbReference type="GeneID" id="92756706"/>
<gene>
    <name evidence="1" type="ORF">F2Y10_16095</name>
</gene>
<comment type="caution">
    <text evidence="1">The sequence shown here is derived from an EMBL/GenBank/DDBJ whole genome shotgun (WGS) entry which is preliminary data.</text>
</comment>
<protein>
    <recommendedName>
        <fullName evidence="3">Bacteriophage abortive infection AbiH</fullName>
    </recommendedName>
</protein>
<proteinExistence type="predicted"/>
<evidence type="ECO:0000313" key="1">
    <source>
        <dbReference type="EMBL" id="KAA2374538.1"/>
    </source>
</evidence>
<dbReference type="RefSeq" id="WP_130065999.1">
    <property type="nucleotide sequence ID" value="NZ_JADMTG010000006.1"/>
</dbReference>
<dbReference type="Proteomes" id="UP000322940">
    <property type="component" value="Unassembled WGS sequence"/>
</dbReference>